<protein>
    <submittedName>
        <fullName evidence="1">Uncharacterized protein</fullName>
    </submittedName>
</protein>
<evidence type="ECO:0000313" key="2">
    <source>
        <dbReference type="Proteomes" id="UP001060085"/>
    </source>
</evidence>
<name>A0ACC0ATC2_CATRO</name>
<reference evidence="2" key="1">
    <citation type="journal article" date="2023" name="Nat. Plants">
        <title>Single-cell RNA sequencing provides a high-resolution roadmap for understanding the multicellular compartmentation of specialized metabolism.</title>
        <authorList>
            <person name="Sun S."/>
            <person name="Shen X."/>
            <person name="Li Y."/>
            <person name="Li Y."/>
            <person name="Wang S."/>
            <person name="Li R."/>
            <person name="Zhang H."/>
            <person name="Shen G."/>
            <person name="Guo B."/>
            <person name="Wei J."/>
            <person name="Xu J."/>
            <person name="St-Pierre B."/>
            <person name="Chen S."/>
            <person name="Sun C."/>
        </authorList>
    </citation>
    <scope>NUCLEOTIDE SEQUENCE [LARGE SCALE GENOMIC DNA]</scope>
</reference>
<keyword evidence="2" id="KW-1185">Reference proteome</keyword>
<comment type="caution">
    <text evidence="1">The sequence shown here is derived from an EMBL/GenBank/DDBJ whole genome shotgun (WGS) entry which is preliminary data.</text>
</comment>
<organism evidence="1 2">
    <name type="scientific">Catharanthus roseus</name>
    <name type="common">Madagascar periwinkle</name>
    <name type="synonym">Vinca rosea</name>
    <dbReference type="NCBI Taxonomy" id="4058"/>
    <lineage>
        <taxon>Eukaryota</taxon>
        <taxon>Viridiplantae</taxon>
        <taxon>Streptophyta</taxon>
        <taxon>Embryophyta</taxon>
        <taxon>Tracheophyta</taxon>
        <taxon>Spermatophyta</taxon>
        <taxon>Magnoliopsida</taxon>
        <taxon>eudicotyledons</taxon>
        <taxon>Gunneridae</taxon>
        <taxon>Pentapetalae</taxon>
        <taxon>asterids</taxon>
        <taxon>lamiids</taxon>
        <taxon>Gentianales</taxon>
        <taxon>Apocynaceae</taxon>
        <taxon>Rauvolfioideae</taxon>
        <taxon>Vinceae</taxon>
        <taxon>Catharanthinae</taxon>
        <taxon>Catharanthus</taxon>
    </lineage>
</organism>
<evidence type="ECO:0000313" key="1">
    <source>
        <dbReference type="EMBL" id="KAI5664228.1"/>
    </source>
</evidence>
<gene>
    <name evidence="1" type="ORF">M9H77_23551</name>
</gene>
<proteinExistence type="predicted"/>
<dbReference type="EMBL" id="CM044705">
    <property type="protein sequence ID" value="KAI5664228.1"/>
    <property type="molecule type" value="Genomic_DNA"/>
</dbReference>
<dbReference type="Proteomes" id="UP001060085">
    <property type="component" value="Linkage Group LG05"/>
</dbReference>
<accession>A0ACC0ATC2</accession>
<sequence length="85" mass="9811">MFEYDKSFRADLLLIHFPASYENGKLEHFLHRKRYFREMTSTTEVAIHTNLFTDLYASIGTGSSRTGSCSKRISCVGIEKVLWNS</sequence>